<evidence type="ECO:0000256" key="1">
    <source>
        <dbReference type="SAM" id="MobiDB-lite"/>
    </source>
</evidence>
<protein>
    <submittedName>
        <fullName evidence="2">Uncharacterized protein</fullName>
    </submittedName>
</protein>
<accession>A0A5B0N0S0</accession>
<feature type="region of interest" description="Disordered" evidence="1">
    <location>
        <begin position="1"/>
        <end position="27"/>
    </location>
</feature>
<organism evidence="2 3">
    <name type="scientific">Puccinia graminis f. sp. tritici</name>
    <dbReference type="NCBI Taxonomy" id="56615"/>
    <lineage>
        <taxon>Eukaryota</taxon>
        <taxon>Fungi</taxon>
        <taxon>Dikarya</taxon>
        <taxon>Basidiomycota</taxon>
        <taxon>Pucciniomycotina</taxon>
        <taxon>Pucciniomycetes</taxon>
        <taxon>Pucciniales</taxon>
        <taxon>Pucciniaceae</taxon>
        <taxon>Puccinia</taxon>
    </lineage>
</organism>
<dbReference type="Proteomes" id="UP000325313">
    <property type="component" value="Unassembled WGS sequence"/>
</dbReference>
<name>A0A5B0N0S0_PUCGR</name>
<reference evidence="2 3" key="1">
    <citation type="submission" date="2019-05" db="EMBL/GenBank/DDBJ databases">
        <title>Emergence of the Ug99 lineage of the wheat stem rust pathogen through somatic hybridization.</title>
        <authorList>
            <person name="Li F."/>
            <person name="Upadhyaya N.M."/>
            <person name="Sperschneider J."/>
            <person name="Matny O."/>
            <person name="Nguyen-Phuc H."/>
            <person name="Mago R."/>
            <person name="Raley C."/>
            <person name="Miller M.E."/>
            <person name="Silverstein K.A.T."/>
            <person name="Henningsen E."/>
            <person name="Hirsch C.D."/>
            <person name="Visser B."/>
            <person name="Pretorius Z.A."/>
            <person name="Steffenson B.J."/>
            <person name="Schwessinger B."/>
            <person name="Dodds P.N."/>
            <person name="Figueroa M."/>
        </authorList>
    </citation>
    <scope>NUCLEOTIDE SEQUENCE [LARGE SCALE GENOMIC DNA]</scope>
    <source>
        <strain evidence="2 3">Ug99</strain>
    </source>
</reference>
<dbReference type="EMBL" id="VDEP01000439">
    <property type="protein sequence ID" value="KAA1082143.1"/>
    <property type="molecule type" value="Genomic_DNA"/>
</dbReference>
<evidence type="ECO:0000313" key="3">
    <source>
        <dbReference type="Proteomes" id="UP000325313"/>
    </source>
</evidence>
<proteinExistence type="predicted"/>
<comment type="caution">
    <text evidence="2">The sequence shown here is derived from an EMBL/GenBank/DDBJ whole genome shotgun (WGS) entry which is preliminary data.</text>
</comment>
<dbReference type="AlphaFoldDB" id="A0A5B0N0S0"/>
<sequence length="108" mass="12218">MADIDTWPSSATRLLPPSPRSSGSSLNTCSAGLRASHAWRYREPRLLSRLWRIMQANALFLAQSGRAICACKRIRKRFFRRPNDCSTMIRVDDWMKLNSSFSAVAVDG</sequence>
<evidence type="ECO:0000313" key="2">
    <source>
        <dbReference type="EMBL" id="KAA1082143.1"/>
    </source>
</evidence>
<gene>
    <name evidence="2" type="ORF">PGTUg99_023493</name>
</gene>
<feature type="compositionally biased region" description="Low complexity" evidence="1">
    <location>
        <begin position="8"/>
        <end position="26"/>
    </location>
</feature>